<reference evidence="2 3" key="1">
    <citation type="submission" date="2019-02" db="EMBL/GenBank/DDBJ databases">
        <title>Deep-cultivation of Planctomycetes and their phenomic and genomic characterization uncovers novel biology.</title>
        <authorList>
            <person name="Wiegand S."/>
            <person name="Jogler M."/>
            <person name="Boedeker C."/>
            <person name="Pinto D."/>
            <person name="Vollmers J."/>
            <person name="Rivas-Marin E."/>
            <person name="Kohn T."/>
            <person name="Peeters S.H."/>
            <person name="Heuer A."/>
            <person name="Rast P."/>
            <person name="Oberbeckmann S."/>
            <person name="Bunk B."/>
            <person name="Jeske O."/>
            <person name="Meyerdierks A."/>
            <person name="Storesund J.E."/>
            <person name="Kallscheuer N."/>
            <person name="Luecker S."/>
            <person name="Lage O.M."/>
            <person name="Pohl T."/>
            <person name="Merkel B.J."/>
            <person name="Hornburger P."/>
            <person name="Mueller R.-W."/>
            <person name="Bruemmer F."/>
            <person name="Labrenz M."/>
            <person name="Spormann A.M."/>
            <person name="Op den Camp H."/>
            <person name="Overmann J."/>
            <person name="Amann R."/>
            <person name="Jetten M.S.M."/>
            <person name="Mascher T."/>
            <person name="Medema M.H."/>
            <person name="Devos D.P."/>
            <person name="Kaster A.-K."/>
            <person name="Ovreas L."/>
            <person name="Rohde M."/>
            <person name="Galperin M.Y."/>
            <person name="Jogler C."/>
        </authorList>
    </citation>
    <scope>NUCLEOTIDE SEQUENCE [LARGE SCALE GENOMIC DNA]</scope>
    <source>
        <strain evidence="2 3">HG15A2</strain>
    </source>
</reference>
<dbReference type="EMBL" id="CP036263">
    <property type="protein sequence ID" value="QDS98045.1"/>
    <property type="molecule type" value="Genomic_DNA"/>
</dbReference>
<proteinExistence type="predicted"/>
<dbReference type="RefSeq" id="WP_145058913.1">
    <property type="nucleotide sequence ID" value="NZ_CP036263.1"/>
</dbReference>
<dbReference type="KEGG" id="amob:HG15A2_13150"/>
<feature type="chain" id="PRO_5021887511" evidence="1">
    <location>
        <begin position="32"/>
        <end position="247"/>
    </location>
</feature>
<feature type="signal peptide" evidence="1">
    <location>
        <begin position="1"/>
        <end position="31"/>
    </location>
</feature>
<evidence type="ECO:0000313" key="3">
    <source>
        <dbReference type="Proteomes" id="UP000319852"/>
    </source>
</evidence>
<keyword evidence="3" id="KW-1185">Reference proteome</keyword>
<dbReference type="OrthoDB" id="5764172at2"/>
<dbReference type="AlphaFoldDB" id="A0A517MT35"/>
<evidence type="ECO:0000256" key="1">
    <source>
        <dbReference type="SAM" id="SignalP"/>
    </source>
</evidence>
<evidence type="ECO:0000313" key="2">
    <source>
        <dbReference type="EMBL" id="QDS98045.1"/>
    </source>
</evidence>
<organism evidence="2 3">
    <name type="scientific">Adhaeretor mobilis</name>
    <dbReference type="NCBI Taxonomy" id="1930276"/>
    <lineage>
        <taxon>Bacteria</taxon>
        <taxon>Pseudomonadati</taxon>
        <taxon>Planctomycetota</taxon>
        <taxon>Planctomycetia</taxon>
        <taxon>Pirellulales</taxon>
        <taxon>Lacipirellulaceae</taxon>
        <taxon>Adhaeretor</taxon>
    </lineage>
</organism>
<protein>
    <submittedName>
        <fullName evidence="2">Uncharacterized protein</fullName>
    </submittedName>
</protein>
<dbReference type="Proteomes" id="UP000319852">
    <property type="component" value="Chromosome"/>
</dbReference>
<name>A0A517MT35_9BACT</name>
<accession>A0A517MT35</accession>
<sequence length="247" mass="26937" precursor="true">MHSISNTQFSYRPYKCLCSLVATLACGFAVAQEPGTPVVEVKQPAEKAPAQRIQKQKLQELELADGALTLSLPTEWKSVKPRSFILKYEFAVPAPKSSKSEESDDVEDEAAGKPGRLTIMSATGGVEANVQRWISQFKSEKGGGLSELKADDKGQPPKADKEGFYTEKIKAVGVTATLVDLRGTFSERPRGPLGPSVTLPNYRMLGLIIPTEKHGTWFVKFYGPAKTVDAAAKDYRAMAKRAKYAPN</sequence>
<keyword evidence="1" id="KW-0732">Signal</keyword>
<gene>
    <name evidence="2" type="ORF">HG15A2_13150</name>
</gene>